<dbReference type="CDD" id="cd00093">
    <property type="entry name" value="HTH_XRE"/>
    <property type="match status" value="1"/>
</dbReference>
<keyword evidence="3" id="KW-1185">Reference proteome</keyword>
<reference evidence="2 3" key="1">
    <citation type="submission" date="2021-10" db="EMBL/GenBank/DDBJ databases">
        <title>Anaerobic single-cell dispensing facilitates the cultivation of human gut bacteria.</title>
        <authorList>
            <person name="Afrizal A."/>
        </authorList>
    </citation>
    <scope>NUCLEOTIDE SEQUENCE [LARGE SCALE GENOMIC DNA]</scope>
    <source>
        <strain evidence="2 3">CLA-AA-H223</strain>
    </source>
</reference>
<evidence type="ECO:0000313" key="3">
    <source>
        <dbReference type="Proteomes" id="UP001199236"/>
    </source>
</evidence>
<dbReference type="Proteomes" id="UP001199236">
    <property type="component" value="Unassembled WGS sequence"/>
</dbReference>
<protein>
    <submittedName>
        <fullName evidence="2">Helix-turn-helix transcriptional regulator</fullName>
    </submittedName>
</protein>
<name>A0ABS8FFZ4_9FIRM</name>
<comment type="caution">
    <text evidence="2">The sequence shown here is derived from an EMBL/GenBank/DDBJ whole genome shotgun (WGS) entry which is preliminary data.</text>
</comment>
<dbReference type="EMBL" id="JAJEQO010000010">
    <property type="protein sequence ID" value="MCC2213465.1"/>
    <property type="molecule type" value="Genomic_DNA"/>
</dbReference>
<evidence type="ECO:0000313" key="2">
    <source>
        <dbReference type="EMBL" id="MCC2213465.1"/>
    </source>
</evidence>
<feature type="domain" description="HTH cro/C1-type" evidence="1">
    <location>
        <begin position="7"/>
        <end position="34"/>
    </location>
</feature>
<dbReference type="Pfam" id="PF01381">
    <property type="entry name" value="HTH_3"/>
    <property type="match status" value="1"/>
</dbReference>
<sequence length="65" mass="7330">MVNVNLLKSYMVKAGYTQKMLAQELGISEQTLTRKLKKRVFGTDEASKIVELLSIDNPQAVFFGH</sequence>
<dbReference type="PROSITE" id="PS50943">
    <property type="entry name" value="HTH_CROC1"/>
    <property type="match status" value="1"/>
</dbReference>
<organism evidence="2 3">
    <name type="scientific">Faecalibacterium hominis</name>
    <name type="common">ex Afrizal et al. 2022</name>
    <dbReference type="NCBI Taxonomy" id="2881265"/>
    <lineage>
        <taxon>Bacteria</taxon>
        <taxon>Bacillati</taxon>
        <taxon>Bacillota</taxon>
        <taxon>Clostridia</taxon>
        <taxon>Eubacteriales</taxon>
        <taxon>Oscillospiraceae</taxon>
        <taxon>Faecalibacterium</taxon>
    </lineage>
</organism>
<dbReference type="InterPro" id="IPR001387">
    <property type="entry name" value="Cro/C1-type_HTH"/>
</dbReference>
<dbReference type="InterPro" id="IPR010982">
    <property type="entry name" value="Lambda_DNA-bd_dom_sf"/>
</dbReference>
<gene>
    <name evidence="2" type="ORF">LKD34_08165</name>
</gene>
<dbReference type="SMART" id="SM00530">
    <property type="entry name" value="HTH_XRE"/>
    <property type="match status" value="1"/>
</dbReference>
<evidence type="ECO:0000259" key="1">
    <source>
        <dbReference type="PROSITE" id="PS50943"/>
    </source>
</evidence>
<accession>A0ABS8FFZ4</accession>
<dbReference type="Gene3D" id="1.10.260.40">
    <property type="entry name" value="lambda repressor-like DNA-binding domains"/>
    <property type="match status" value="1"/>
</dbReference>
<dbReference type="SUPFAM" id="SSF47413">
    <property type="entry name" value="lambda repressor-like DNA-binding domains"/>
    <property type="match status" value="1"/>
</dbReference>
<proteinExistence type="predicted"/>
<dbReference type="RefSeq" id="WP_227622660.1">
    <property type="nucleotide sequence ID" value="NZ_JAJEQO010000010.1"/>
</dbReference>